<dbReference type="AlphaFoldDB" id="A0AAJ5QY11"/>
<dbReference type="InterPro" id="IPR010583">
    <property type="entry name" value="MipA"/>
</dbReference>
<evidence type="ECO:0000256" key="3">
    <source>
        <dbReference type="ARBA" id="ARBA00022729"/>
    </source>
</evidence>
<evidence type="ECO:0000256" key="5">
    <source>
        <dbReference type="ARBA" id="ARBA00023237"/>
    </source>
</evidence>
<comment type="similarity">
    <text evidence="2">Belongs to the MipA/OmpV family.</text>
</comment>
<accession>A0AAJ5QY11</accession>
<keyword evidence="7" id="KW-1185">Reference proteome</keyword>
<evidence type="ECO:0000313" key="7">
    <source>
        <dbReference type="Proteomes" id="UP001210130"/>
    </source>
</evidence>
<evidence type="ECO:0000313" key="6">
    <source>
        <dbReference type="EMBL" id="WBW63133.1"/>
    </source>
</evidence>
<dbReference type="Pfam" id="PF06629">
    <property type="entry name" value="MipA"/>
    <property type="match status" value="1"/>
</dbReference>
<dbReference type="EMBL" id="CP112887">
    <property type="protein sequence ID" value="WBW63133.1"/>
    <property type="molecule type" value="Genomic_DNA"/>
</dbReference>
<keyword evidence="5" id="KW-0998">Cell outer membrane</keyword>
<evidence type="ECO:0000256" key="2">
    <source>
        <dbReference type="ARBA" id="ARBA00005722"/>
    </source>
</evidence>
<dbReference type="Proteomes" id="UP001210130">
    <property type="component" value="Chromosome"/>
</dbReference>
<dbReference type="PANTHER" id="PTHR38776">
    <property type="entry name" value="MLTA-INTERACTING PROTEIN-RELATED"/>
    <property type="match status" value="1"/>
</dbReference>
<sequence>MKSSLQQGVLFSGLLICAPIHSAELSGFAGLGVSARPIYSGSNHTAVEPLLKAGVNLHSENWGLFGLSTDGLIWGLTPDSPFSVSLLLTKDEARKEVFNYTFSGGKNRDLQGMGNLSAAVMAGADLRYQQQNWTLWLRLLAATENQRYGDESPGRSVIITSGVETVLWRWQRAALSVGGDISWANSAYQQRHYGVTTHQAQRTDFEFYSPSSGFQQGGLYAELVWHFDKNLAAGLTSRAQYLFDKAGSSPLVDSRMQYTLSSLIQYTF</sequence>
<protein>
    <submittedName>
        <fullName evidence="6">MipA/OmpV family protein</fullName>
    </submittedName>
</protein>
<dbReference type="PANTHER" id="PTHR38776:SF1">
    <property type="entry name" value="MLTA-INTERACTING PROTEIN-RELATED"/>
    <property type="match status" value="1"/>
</dbReference>
<gene>
    <name evidence="6" type="ORF">OR613_09650</name>
</gene>
<dbReference type="GO" id="GO:0009279">
    <property type="term" value="C:cell outer membrane"/>
    <property type="evidence" value="ECO:0007669"/>
    <property type="project" value="UniProtKB-SubCell"/>
</dbReference>
<dbReference type="RefSeq" id="WP_131047803.1">
    <property type="nucleotide sequence ID" value="NZ_CP112887.1"/>
</dbReference>
<evidence type="ECO:0000256" key="4">
    <source>
        <dbReference type="ARBA" id="ARBA00023136"/>
    </source>
</evidence>
<comment type="subcellular location">
    <subcellularLocation>
        <location evidence="1">Cell outer membrane</location>
    </subcellularLocation>
</comment>
<proteinExistence type="inferred from homology"/>
<evidence type="ECO:0000256" key="1">
    <source>
        <dbReference type="ARBA" id="ARBA00004442"/>
    </source>
</evidence>
<reference evidence="6 7" key="1">
    <citation type="journal article" date="2023" name="Microbiol. Resour. Announc.">
        <title>Complete Genome Sequence of the First Colistin-Resistant Raoultella electrica Strain.</title>
        <authorList>
            <person name="Aldeia C."/>
            <person name="Campos-Madueno E.I."/>
            <person name="Sendi P."/>
            <person name="Endimiani A."/>
        </authorList>
    </citation>
    <scope>NUCLEOTIDE SEQUENCE [LARGE SCALE GENOMIC DNA]</scope>
    <source>
        <strain evidence="6 7">S2-IND-01-C</strain>
    </source>
</reference>
<keyword evidence="3" id="KW-0732">Signal</keyword>
<organism evidence="6 7">
    <name type="scientific">Klebsiella electrica</name>
    <dbReference type="NCBI Taxonomy" id="1259973"/>
    <lineage>
        <taxon>Bacteria</taxon>
        <taxon>Pseudomonadati</taxon>
        <taxon>Pseudomonadota</taxon>
        <taxon>Gammaproteobacteria</taxon>
        <taxon>Enterobacterales</taxon>
        <taxon>Enterobacteriaceae</taxon>
        <taxon>Klebsiella/Raoultella group</taxon>
        <taxon>Klebsiella</taxon>
    </lineage>
</organism>
<name>A0AAJ5QY11_9ENTR</name>
<keyword evidence="4" id="KW-0472">Membrane</keyword>